<comment type="caution">
    <text evidence="1">The sequence shown here is derived from an EMBL/GenBank/DDBJ whole genome shotgun (WGS) entry which is preliminary data.</text>
</comment>
<accession>A0AA39RG80</accession>
<dbReference type="Proteomes" id="UP001168877">
    <property type="component" value="Unassembled WGS sequence"/>
</dbReference>
<gene>
    <name evidence="1" type="ORF">LWI29_006368</name>
</gene>
<dbReference type="AlphaFoldDB" id="A0AA39RG80"/>
<protein>
    <submittedName>
        <fullName evidence="1">Uncharacterized protein</fullName>
    </submittedName>
</protein>
<evidence type="ECO:0000313" key="1">
    <source>
        <dbReference type="EMBL" id="KAK0573320.1"/>
    </source>
</evidence>
<name>A0AA39RG80_ACESA</name>
<dbReference type="Pfam" id="PF14009">
    <property type="entry name" value="PADRE"/>
    <property type="match status" value="1"/>
</dbReference>
<dbReference type="EMBL" id="JAUESC010000387">
    <property type="protein sequence ID" value="KAK0573320.1"/>
    <property type="molecule type" value="Genomic_DNA"/>
</dbReference>
<proteinExistence type="predicted"/>
<reference evidence="1" key="1">
    <citation type="journal article" date="2022" name="Plant J.">
        <title>Strategies of tolerance reflected in two North American maple genomes.</title>
        <authorList>
            <person name="McEvoy S.L."/>
            <person name="Sezen U.U."/>
            <person name="Trouern-Trend A."/>
            <person name="McMahon S.M."/>
            <person name="Schaberg P.G."/>
            <person name="Yang J."/>
            <person name="Wegrzyn J.L."/>
            <person name="Swenson N.G."/>
        </authorList>
    </citation>
    <scope>NUCLEOTIDE SEQUENCE</scope>
    <source>
        <strain evidence="1">NS2018</strain>
    </source>
</reference>
<reference evidence="1" key="2">
    <citation type="submission" date="2023-06" db="EMBL/GenBank/DDBJ databases">
        <authorList>
            <person name="Swenson N.G."/>
            <person name="Wegrzyn J.L."/>
            <person name="Mcevoy S.L."/>
        </authorList>
    </citation>
    <scope>NUCLEOTIDE SEQUENCE</scope>
    <source>
        <strain evidence="1">NS2018</strain>
        <tissue evidence="1">Leaf</tissue>
    </source>
</reference>
<dbReference type="InterPro" id="IPR025322">
    <property type="entry name" value="PADRE_dom"/>
</dbReference>
<evidence type="ECO:0000313" key="2">
    <source>
        <dbReference type="Proteomes" id="UP001168877"/>
    </source>
</evidence>
<organism evidence="1 2">
    <name type="scientific">Acer saccharum</name>
    <name type="common">Sugar maple</name>
    <dbReference type="NCBI Taxonomy" id="4024"/>
    <lineage>
        <taxon>Eukaryota</taxon>
        <taxon>Viridiplantae</taxon>
        <taxon>Streptophyta</taxon>
        <taxon>Embryophyta</taxon>
        <taxon>Tracheophyta</taxon>
        <taxon>Spermatophyta</taxon>
        <taxon>Magnoliopsida</taxon>
        <taxon>eudicotyledons</taxon>
        <taxon>Gunneridae</taxon>
        <taxon>Pentapetalae</taxon>
        <taxon>rosids</taxon>
        <taxon>malvids</taxon>
        <taxon>Sapindales</taxon>
        <taxon>Sapindaceae</taxon>
        <taxon>Hippocastanoideae</taxon>
        <taxon>Acereae</taxon>
        <taxon>Acer</taxon>
    </lineage>
</organism>
<dbReference type="PANTHER" id="PTHR33052">
    <property type="entry name" value="DUF4228 DOMAIN PROTEIN-RELATED"/>
    <property type="match status" value="1"/>
</dbReference>
<sequence length="203" mass="23370">MLKKFAQLLGLVKHKDKETRRKKEYGGAPVSVDTSHLTLRSKDIFVRIVHPGGREELYQKAVSVYQLLEKYPGMCVARPEVFKNPREAFLCPDENLLPGQKYYLIPSTTARKLKCNHQKREVKRISQHEVDTSEARITWEANGDKSDESICSAKEFFISKEKSLVRRRGLRGRKPFVPPLPKVRLCHGLEWEPSLTSIQELSP</sequence>
<keyword evidence="2" id="KW-1185">Reference proteome</keyword>